<feature type="compositionally biased region" description="Basic and acidic residues" evidence="1">
    <location>
        <begin position="425"/>
        <end position="436"/>
    </location>
</feature>
<sequence length="436" mass="49208">MSTRQHDNDQHDRQDGPIDQERCRSHTHDPSDAQDSRPIWTLGLLPAPELPERIIEKIEASLIERLENQISNEVQWRIEVRVDPLVGADDKGEDILDQAESLKSSCHWRYAVCITDLPLFRGKQLVVAEASQTRGVALLSQPALGASPMTQRVEEALVQLVSELHFGSSEEGRENAQQCHHRDSTHRRRNARELVGRRLSEWIAPIARLNVDDDEHRIDVRFISKLRITGHIKLLGGMVRANRPWTIFPAFRRIGAAAFATGAYSMIFTSMWRLADSYEPWRFVALMLASLAAMTGWIIVDHGLWEPQRHKNAFSNAGLYNLTTVVTLGIGVLFYYVTLFVLFSASAWLFVPAEVMSQSLQHDVSWIHFLALAWLAASMGTIGGALGSGLESDATVRGATYGYRQQTRKRSVEAWTEESDDNQDSGDRKKTRAEDR</sequence>
<name>A0A240UP65_9GAMM</name>
<keyword evidence="2" id="KW-0812">Transmembrane</keyword>
<feature type="transmembrane region" description="Helical" evidence="2">
    <location>
        <begin position="281"/>
        <end position="300"/>
    </location>
</feature>
<dbReference type="AlphaFoldDB" id="A0A240UP65"/>
<feature type="transmembrane region" description="Helical" evidence="2">
    <location>
        <begin position="320"/>
        <end position="345"/>
    </location>
</feature>
<dbReference type="OrthoDB" id="8477132at2"/>
<feature type="compositionally biased region" description="Acidic residues" evidence="1">
    <location>
        <begin position="415"/>
        <end position="424"/>
    </location>
</feature>
<dbReference type="Proteomes" id="UP000194457">
    <property type="component" value="Chromosome"/>
</dbReference>
<dbReference type="EMBL" id="CP021358">
    <property type="protein sequence ID" value="ART62863.1"/>
    <property type="molecule type" value="Genomic_DNA"/>
</dbReference>
<feature type="transmembrane region" description="Helical" evidence="2">
    <location>
        <begin position="254"/>
        <end position="275"/>
    </location>
</feature>
<accession>A0A240UP65</accession>
<keyword evidence="4" id="KW-1185">Reference proteome</keyword>
<feature type="region of interest" description="Disordered" evidence="1">
    <location>
        <begin position="1"/>
        <end position="39"/>
    </location>
</feature>
<keyword evidence="2" id="KW-1133">Transmembrane helix</keyword>
<protein>
    <submittedName>
        <fullName evidence="3">Uncharacterized protein</fullName>
    </submittedName>
</protein>
<evidence type="ECO:0000313" key="3">
    <source>
        <dbReference type="EMBL" id="ART62863.1"/>
    </source>
</evidence>
<reference evidence="3 4" key="1">
    <citation type="submission" date="2017-05" db="EMBL/GenBank/DDBJ databases">
        <authorList>
            <person name="Song R."/>
            <person name="Chenine A.L."/>
            <person name="Ruprecht R.M."/>
        </authorList>
    </citation>
    <scope>NUCLEOTIDE SEQUENCE [LARGE SCALE GENOMIC DNA]</scope>
    <source>
        <strain evidence="3">SW32</strain>
    </source>
</reference>
<dbReference type="RefSeq" id="WP_086900082.1">
    <property type="nucleotide sequence ID" value="NZ_CP021358.1"/>
</dbReference>
<evidence type="ECO:0000313" key="4">
    <source>
        <dbReference type="Proteomes" id="UP000194457"/>
    </source>
</evidence>
<proteinExistence type="predicted"/>
<dbReference type="KEGG" id="kma:B9H00_07205"/>
<organism evidence="3 4">
    <name type="scientific">Kushneria marisflavi</name>
    <dbReference type="NCBI Taxonomy" id="157779"/>
    <lineage>
        <taxon>Bacteria</taxon>
        <taxon>Pseudomonadati</taxon>
        <taxon>Pseudomonadota</taxon>
        <taxon>Gammaproteobacteria</taxon>
        <taxon>Oceanospirillales</taxon>
        <taxon>Halomonadaceae</taxon>
        <taxon>Kushneria</taxon>
    </lineage>
</organism>
<feature type="transmembrane region" description="Helical" evidence="2">
    <location>
        <begin position="365"/>
        <end position="387"/>
    </location>
</feature>
<evidence type="ECO:0000256" key="2">
    <source>
        <dbReference type="SAM" id="Phobius"/>
    </source>
</evidence>
<gene>
    <name evidence="3" type="ORF">B9H00_07205</name>
</gene>
<evidence type="ECO:0000256" key="1">
    <source>
        <dbReference type="SAM" id="MobiDB-lite"/>
    </source>
</evidence>
<keyword evidence="2" id="KW-0472">Membrane</keyword>
<feature type="compositionally biased region" description="Basic and acidic residues" evidence="1">
    <location>
        <begin position="1"/>
        <end position="35"/>
    </location>
</feature>
<feature type="region of interest" description="Disordered" evidence="1">
    <location>
        <begin position="404"/>
        <end position="436"/>
    </location>
</feature>